<evidence type="ECO:0000256" key="2">
    <source>
        <dbReference type="ARBA" id="ARBA00022679"/>
    </source>
</evidence>
<dbReference type="InterPro" id="IPR043137">
    <property type="entry name" value="GGT_ssub_C"/>
</dbReference>
<dbReference type="PANTHER" id="PTHR43199:SF1">
    <property type="entry name" value="GLUTATHIONE HYDROLASE PROENZYME"/>
    <property type="match status" value="1"/>
</dbReference>
<dbReference type="PANTHER" id="PTHR43199">
    <property type="entry name" value="GLUTATHIONE HYDROLASE"/>
    <property type="match status" value="1"/>
</dbReference>
<feature type="compositionally biased region" description="Low complexity" evidence="5">
    <location>
        <begin position="16"/>
        <end position="31"/>
    </location>
</feature>
<dbReference type="RefSeq" id="WP_149037585.1">
    <property type="nucleotide sequence ID" value="NZ_CP012700.1"/>
</dbReference>
<feature type="region of interest" description="Disordered" evidence="5">
    <location>
        <begin position="1"/>
        <end position="33"/>
    </location>
</feature>
<dbReference type="PATRIC" id="fig|33050.5.peg.810"/>
<dbReference type="Proteomes" id="UP000058074">
    <property type="component" value="Chromosome"/>
</dbReference>
<evidence type="ECO:0008006" key="8">
    <source>
        <dbReference type="Google" id="ProtNLM"/>
    </source>
</evidence>
<dbReference type="AlphaFoldDB" id="A0A0N9U8E2"/>
<protein>
    <recommendedName>
        <fullName evidence="8">Gamma-glutamyltranspeptidase</fullName>
    </recommendedName>
</protein>
<evidence type="ECO:0000256" key="3">
    <source>
        <dbReference type="ARBA" id="ARBA00022801"/>
    </source>
</evidence>
<dbReference type="GO" id="GO:0016740">
    <property type="term" value="F:transferase activity"/>
    <property type="evidence" value="ECO:0007669"/>
    <property type="project" value="UniProtKB-KW"/>
</dbReference>
<reference evidence="6 7" key="1">
    <citation type="journal article" date="2015" name="Genome Announc.">
        <title>Complete Genome Sequence of Polypropylene Glycol- and Polyethylene Glycol-Degrading Sphingopyxis macrogoltabida Strain EY-1.</title>
        <authorList>
            <person name="Ohtsubo Y."/>
            <person name="Nagata Y."/>
            <person name="Numata M."/>
            <person name="Tsuchikane K."/>
            <person name="Hosoyama A."/>
            <person name="Yamazoe A."/>
            <person name="Tsuda M."/>
            <person name="Fujita N."/>
            <person name="Kawai F."/>
        </authorList>
    </citation>
    <scope>NUCLEOTIDE SEQUENCE [LARGE SCALE GENOMIC DNA]</scope>
    <source>
        <strain evidence="6 7">EY-1</strain>
    </source>
</reference>
<gene>
    <name evidence="6" type="ORF">AN936_03905</name>
</gene>
<evidence type="ECO:0000256" key="5">
    <source>
        <dbReference type="SAM" id="MobiDB-lite"/>
    </source>
</evidence>
<evidence type="ECO:0000256" key="1">
    <source>
        <dbReference type="ARBA" id="ARBA00009381"/>
    </source>
</evidence>
<dbReference type="InterPro" id="IPR051792">
    <property type="entry name" value="GGT_bact"/>
</dbReference>
<dbReference type="SUPFAM" id="SSF56235">
    <property type="entry name" value="N-terminal nucleophile aminohydrolases (Ntn hydrolases)"/>
    <property type="match status" value="1"/>
</dbReference>
<dbReference type="InterPro" id="IPR029055">
    <property type="entry name" value="Ntn_hydrolases_N"/>
</dbReference>
<keyword evidence="4" id="KW-0865">Zymogen</keyword>
<evidence type="ECO:0000256" key="4">
    <source>
        <dbReference type="ARBA" id="ARBA00023145"/>
    </source>
</evidence>
<dbReference type="Pfam" id="PF01019">
    <property type="entry name" value="G_glu_transpept"/>
    <property type="match status" value="1"/>
</dbReference>
<accession>A0A0N9U8E2</accession>
<evidence type="ECO:0000313" key="6">
    <source>
        <dbReference type="EMBL" id="ALH79541.1"/>
    </source>
</evidence>
<sequence>MTEAVKDGPARSSETPTASAGAGAAKTLAPSGWPAADRDHFWQIQQAALPGNPAGRGQGGAVATALNGFAARVGEEALRQGGSAVDAVMSAALAQIVLGGGAVISFFGILALMHVDGDSGEVTSLNAGWNTVLGEDDPMSIPGKLNAAGDGIANMMGSGEPSGRTALVGGFMRGLEAAHRRHGKLPFARLFEAAIELAEDGFIVSPGLARYIDIRKQDLARLPETRAVFFKADDTPYVEGDHFRQPALAETLRRVAAEGADYMYTGAWAAKCIEAIQADGGRMTLDDLAAYQPVWSDPVTIERRGHTIALLGEPCEGSVNLIETLNLCEVAGIRERGHWSQSADSLTRLARSCAAMGGMRYETEEEQAATFPGIEMNRDARLSKEHARALWSRLEDQSPIRFLPKGTHSDVVVAVDADGNMAALCHSINCLIWGRTAIVVDGVSVGDPAAYMQTMVAATPRGGQLPNPIEVGIILKDGKPDTAWSSMGVGLHYQTTQSLLNIVDFDMDLEQTANAPRLLLPISPDASQRELILRVVDGEFPDEVLDATGLEIKRIQPVEARFAQGLWVAIRRDAATGELTAISPTYTNGQATAF</sequence>
<comment type="similarity">
    <text evidence="1">Belongs to the gamma-glutamyltransferase family.</text>
</comment>
<dbReference type="OrthoDB" id="9781342at2"/>
<dbReference type="KEGG" id="smag:AN936_03905"/>
<keyword evidence="2" id="KW-0808">Transferase</keyword>
<dbReference type="PRINTS" id="PR01210">
    <property type="entry name" value="GGTRANSPTASE"/>
</dbReference>
<name>A0A0N9U8E2_SPHMC</name>
<dbReference type="Gene3D" id="3.60.20.40">
    <property type="match status" value="1"/>
</dbReference>
<keyword evidence="3" id="KW-0378">Hydrolase</keyword>
<organism evidence="6 7">
    <name type="scientific">Sphingopyxis macrogoltabida</name>
    <name type="common">Sphingomonas macrogoltabidus</name>
    <dbReference type="NCBI Taxonomy" id="33050"/>
    <lineage>
        <taxon>Bacteria</taxon>
        <taxon>Pseudomonadati</taxon>
        <taxon>Pseudomonadota</taxon>
        <taxon>Alphaproteobacteria</taxon>
        <taxon>Sphingomonadales</taxon>
        <taxon>Sphingomonadaceae</taxon>
        <taxon>Sphingopyxis</taxon>
    </lineage>
</organism>
<dbReference type="GO" id="GO:0016787">
    <property type="term" value="F:hydrolase activity"/>
    <property type="evidence" value="ECO:0007669"/>
    <property type="project" value="UniProtKB-KW"/>
</dbReference>
<dbReference type="EMBL" id="CP012700">
    <property type="protein sequence ID" value="ALH79541.1"/>
    <property type="molecule type" value="Genomic_DNA"/>
</dbReference>
<evidence type="ECO:0000313" key="7">
    <source>
        <dbReference type="Proteomes" id="UP000058074"/>
    </source>
</evidence>
<proteinExistence type="inferred from homology"/>